<sequence>MGVSEVALHRGCLAKWKTTLAEMYREELLRRPRHAWLRGCLKQLKPANDVHFDLEENNILATDAIDSEGKPSIRFKLHDFGGWSYDMDVEYTCMLAPGYMSMRRPLKPGRHLPEQIVREWDEQPYPEADVFPARYAGADLNDKDSVASGTKTQIAGRYGFWSNTFIIAKMLEMAITGYVHTHPFAPKVPRDLWSQEELRESCPNAARMTWPTYGWRLADPAYAEVCPNLRWLIIACLSEDPRNRPAPADLLPRVALFERQGAMKMTHETDTFWMRIKEPMGGSHDADTGLDSSSDDDDSEDDSPDEDDDPNDEDDTKDAKRQCETELTQKPSSRDGENDGKREDEDVTMKDVFTVCGVKRKNTMDTGGVSATDEAQDGHRHKRARRHLEPRKGVQYNMKAARRPLVRCRPRLPQ</sequence>
<dbReference type="InterPro" id="IPR011009">
    <property type="entry name" value="Kinase-like_dom_sf"/>
</dbReference>
<dbReference type="PROSITE" id="PS50011">
    <property type="entry name" value="PROTEIN_KINASE_DOM"/>
    <property type="match status" value="1"/>
</dbReference>
<dbReference type="Gene3D" id="1.10.510.10">
    <property type="entry name" value="Transferase(Phosphotransferase) domain 1"/>
    <property type="match status" value="1"/>
</dbReference>
<dbReference type="SUPFAM" id="SSF56112">
    <property type="entry name" value="Protein kinase-like (PK-like)"/>
    <property type="match status" value="1"/>
</dbReference>
<dbReference type="Proteomes" id="UP001055219">
    <property type="component" value="Unassembled WGS sequence"/>
</dbReference>
<organism evidence="3 4">
    <name type="scientific">Emericellopsis cladophorae</name>
    <dbReference type="NCBI Taxonomy" id="2686198"/>
    <lineage>
        <taxon>Eukaryota</taxon>
        <taxon>Fungi</taxon>
        <taxon>Dikarya</taxon>
        <taxon>Ascomycota</taxon>
        <taxon>Pezizomycotina</taxon>
        <taxon>Sordariomycetes</taxon>
        <taxon>Hypocreomycetidae</taxon>
        <taxon>Hypocreales</taxon>
        <taxon>Bionectriaceae</taxon>
        <taxon>Emericellopsis</taxon>
    </lineage>
</organism>
<evidence type="ECO:0000313" key="4">
    <source>
        <dbReference type="Proteomes" id="UP001055219"/>
    </source>
</evidence>
<feature type="region of interest" description="Disordered" evidence="1">
    <location>
        <begin position="278"/>
        <end position="349"/>
    </location>
</feature>
<protein>
    <recommendedName>
        <fullName evidence="2">Protein kinase domain-containing protein</fullName>
    </recommendedName>
</protein>
<feature type="domain" description="Protein kinase" evidence="2">
    <location>
        <begin position="1"/>
        <end position="257"/>
    </location>
</feature>
<feature type="compositionally biased region" description="Acidic residues" evidence="1">
    <location>
        <begin position="293"/>
        <end position="316"/>
    </location>
</feature>
<keyword evidence="4" id="KW-1185">Reference proteome</keyword>
<dbReference type="OrthoDB" id="4062651at2759"/>
<dbReference type="GO" id="GO:0004672">
    <property type="term" value="F:protein kinase activity"/>
    <property type="evidence" value="ECO:0007669"/>
    <property type="project" value="InterPro"/>
</dbReference>
<accession>A0A9P9Y4V7</accession>
<comment type="caution">
    <text evidence="3">The sequence shown here is derived from an EMBL/GenBank/DDBJ whole genome shotgun (WGS) entry which is preliminary data.</text>
</comment>
<dbReference type="EMBL" id="JAGIXG020000009">
    <property type="protein sequence ID" value="KAI6783143.1"/>
    <property type="molecule type" value="Genomic_DNA"/>
</dbReference>
<evidence type="ECO:0000313" key="3">
    <source>
        <dbReference type="EMBL" id="KAI6783143.1"/>
    </source>
</evidence>
<feature type="region of interest" description="Disordered" evidence="1">
    <location>
        <begin position="362"/>
        <end position="393"/>
    </location>
</feature>
<gene>
    <name evidence="3" type="ORF">J7T54_000645</name>
</gene>
<feature type="compositionally biased region" description="Basic residues" evidence="1">
    <location>
        <begin position="379"/>
        <end position="389"/>
    </location>
</feature>
<dbReference type="AlphaFoldDB" id="A0A9P9Y4V7"/>
<dbReference type="GO" id="GO:0005524">
    <property type="term" value="F:ATP binding"/>
    <property type="evidence" value="ECO:0007669"/>
    <property type="project" value="InterPro"/>
</dbReference>
<reference evidence="3" key="2">
    <citation type="submission" date="2022-07" db="EMBL/GenBank/DDBJ databases">
        <authorList>
            <person name="Goncalves M.F.M."/>
            <person name="Hilario S."/>
            <person name="Van De Peer Y."/>
            <person name="Esteves A.C."/>
            <person name="Alves A."/>
        </authorList>
    </citation>
    <scope>NUCLEOTIDE SEQUENCE</scope>
    <source>
        <strain evidence="3">MUM 19.33</strain>
    </source>
</reference>
<name>A0A9P9Y4V7_9HYPO</name>
<feature type="compositionally biased region" description="Basic and acidic residues" evidence="1">
    <location>
        <begin position="332"/>
        <end position="349"/>
    </location>
</feature>
<dbReference type="GeneID" id="75827164"/>
<evidence type="ECO:0000256" key="1">
    <source>
        <dbReference type="SAM" id="MobiDB-lite"/>
    </source>
</evidence>
<evidence type="ECO:0000259" key="2">
    <source>
        <dbReference type="PROSITE" id="PS50011"/>
    </source>
</evidence>
<dbReference type="InterPro" id="IPR000719">
    <property type="entry name" value="Prot_kinase_dom"/>
</dbReference>
<reference evidence="3" key="1">
    <citation type="journal article" date="2021" name="J Fungi (Basel)">
        <title>Genomic and Metabolomic Analyses of the Marine Fungus Emericellopsis cladophorae: Insights into Saltwater Adaptability Mechanisms and Its Biosynthetic Potential.</title>
        <authorList>
            <person name="Goncalves M.F.M."/>
            <person name="Hilario S."/>
            <person name="Van de Peer Y."/>
            <person name="Esteves A.C."/>
            <person name="Alves A."/>
        </authorList>
    </citation>
    <scope>NUCLEOTIDE SEQUENCE</scope>
    <source>
        <strain evidence="3">MUM 19.33</strain>
    </source>
</reference>
<dbReference type="RefSeq" id="XP_051363999.1">
    <property type="nucleotide sequence ID" value="XM_051504487.1"/>
</dbReference>
<proteinExistence type="predicted"/>